<gene>
    <name evidence="7" type="ORF">HNQ77_001040</name>
</gene>
<feature type="transmembrane region" description="Helical" evidence="5">
    <location>
        <begin position="195"/>
        <end position="214"/>
    </location>
</feature>
<comment type="subcellular location">
    <subcellularLocation>
        <location evidence="1">Membrane</location>
        <topology evidence="1">Multi-pass membrane protein</topology>
    </subcellularLocation>
</comment>
<evidence type="ECO:0000256" key="2">
    <source>
        <dbReference type="ARBA" id="ARBA00022692"/>
    </source>
</evidence>
<dbReference type="Pfam" id="PF00083">
    <property type="entry name" value="Sugar_tr"/>
    <property type="match status" value="1"/>
</dbReference>
<dbReference type="EMBL" id="JACHEK010000002">
    <property type="protein sequence ID" value="MBB6143096.1"/>
    <property type="molecule type" value="Genomic_DNA"/>
</dbReference>
<evidence type="ECO:0000256" key="4">
    <source>
        <dbReference type="ARBA" id="ARBA00023136"/>
    </source>
</evidence>
<dbReference type="AlphaFoldDB" id="A0A841JP15"/>
<evidence type="ECO:0000256" key="1">
    <source>
        <dbReference type="ARBA" id="ARBA00004141"/>
    </source>
</evidence>
<protein>
    <submittedName>
        <fullName evidence="7">MFS family permease</fullName>
    </submittedName>
</protein>
<feature type="domain" description="Major facilitator superfamily (MFS) profile" evidence="6">
    <location>
        <begin position="33"/>
        <end position="469"/>
    </location>
</feature>
<keyword evidence="2 5" id="KW-0812">Transmembrane</keyword>
<accession>A0A841JP15</accession>
<dbReference type="PANTHER" id="PTHR23508">
    <property type="entry name" value="CARBOXYLIC ACID TRANSPORTER PROTEIN HOMOLOG"/>
    <property type="match status" value="1"/>
</dbReference>
<feature type="transmembrane region" description="Helical" evidence="5">
    <location>
        <begin position="126"/>
        <end position="147"/>
    </location>
</feature>
<sequence length="483" mass="51645">MATTPTVPNGQTIETDIPRRLDRLPWSRWHLRILTALGTSWLLDGLEVTLVGSLASILTTPQGLSLTDKQVTAAASTYLAGAVFGALLFGYLTDRLGRKKLFLVTVATYSLATLASAFSWNFLSFAILRSLTGVGIGGEYAAINSAVDELIPGRVRGTVDLIVNGTFWIGGTVGALASIYLLSGHAIGGNHGWRFAFGIGGVLGVVIFLLRLSVPESPRWLMLRGQEQRAEEIVHRIENKISGGQPNSLPKLEGDPLKIKVRDHTPWRDIFANMLGENRPRTYLGLILMIAQAFFFNAVFFSYGLVCKTFFHIPDKQIPRHLLPFAIASFLGPLTIGRLFDTVGRKKMISITYCAAGIVLAGTAIPFATGAAGPLTVSICFSVVFFIASSAASAAYLTVSEIFPLELRAFAIAVFYALGTLAGGVGAPLFFGELIDTHSRLAVSLGYGLGSILMLAAGVCEAKFGIETAGKSLESISKPLQSG</sequence>
<evidence type="ECO:0000256" key="3">
    <source>
        <dbReference type="ARBA" id="ARBA00022989"/>
    </source>
</evidence>
<dbReference type="InterPro" id="IPR020846">
    <property type="entry name" value="MFS_dom"/>
</dbReference>
<evidence type="ECO:0000256" key="5">
    <source>
        <dbReference type="SAM" id="Phobius"/>
    </source>
</evidence>
<dbReference type="PROSITE" id="PS50850">
    <property type="entry name" value="MFS"/>
    <property type="match status" value="1"/>
</dbReference>
<name>A0A841JP15_9BACT</name>
<feature type="transmembrane region" description="Helical" evidence="5">
    <location>
        <begin position="443"/>
        <end position="462"/>
    </location>
</feature>
<proteinExistence type="predicted"/>
<feature type="transmembrane region" description="Helical" evidence="5">
    <location>
        <begin position="70"/>
        <end position="89"/>
    </location>
</feature>
<feature type="transmembrane region" description="Helical" evidence="5">
    <location>
        <begin position="318"/>
        <end position="336"/>
    </location>
</feature>
<dbReference type="GO" id="GO:0046943">
    <property type="term" value="F:carboxylic acid transmembrane transporter activity"/>
    <property type="evidence" value="ECO:0007669"/>
    <property type="project" value="TreeGrafter"/>
</dbReference>
<dbReference type="GO" id="GO:0005886">
    <property type="term" value="C:plasma membrane"/>
    <property type="evidence" value="ECO:0007669"/>
    <property type="project" value="TreeGrafter"/>
</dbReference>
<organism evidence="7 8">
    <name type="scientific">Silvibacterium bohemicum</name>
    <dbReference type="NCBI Taxonomy" id="1577686"/>
    <lineage>
        <taxon>Bacteria</taxon>
        <taxon>Pseudomonadati</taxon>
        <taxon>Acidobacteriota</taxon>
        <taxon>Terriglobia</taxon>
        <taxon>Terriglobales</taxon>
        <taxon>Acidobacteriaceae</taxon>
        <taxon>Silvibacterium</taxon>
    </lineage>
</organism>
<dbReference type="Proteomes" id="UP000538666">
    <property type="component" value="Unassembled WGS sequence"/>
</dbReference>
<dbReference type="SUPFAM" id="SSF103473">
    <property type="entry name" value="MFS general substrate transporter"/>
    <property type="match status" value="1"/>
</dbReference>
<feature type="transmembrane region" description="Helical" evidence="5">
    <location>
        <begin position="33"/>
        <end position="58"/>
    </location>
</feature>
<evidence type="ECO:0000313" key="7">
    <source>
        <dbReference type="EMBL" id="MBB6143096.1"/>
    </source>
</evidence>
<dbReference type="Gene3D" id="1.20.1250.20">
    <property type="entry name" value="MFS general substrate transporter like domains"/>
    <property type="match status" value="1"/>
</dbReference>
<feature type="transmembrane region" description="Helical" evidence="5">
    <location>
        <begin position="283"/>
        <end position="306"/>
    </location>
</feature>
<dbReference type="InterPro" id="IPR005828">
    <property type="entry name" value="MFS_sugar_transport-like"/>
</dbReference>
<dbReference type="PANTHER" id="PTHR23508:SF10">
    <property type="entry name" value="CARBOXYLIC ACID TRANSPORTER PROTEIN HOMOLOG"/>
    <property type="match status" value="1"/>
</dbReference>
<dbReference type="InterPro" id="IPR036259">
    <property type="entry name" value="MFS_trans_sf"/>
</dbReference>
<feature type="transmembrane region" description="Helical" evidence="5">
    <location>
        <begin position="101"/>
        <end position="120"/>
    </location>
</feature>
<reference evidence="7 8" key="1">
    <citation type="submission" date="2020-08" db="EMBL/GenBank/DDBJ databases">
        <title>Genomic Encyclopedia of Type Strains, Phase IV (KMG-IV): sequencing the most valuable type-strain genomes for metagenomic binning, comparative biology and taxonomic classification.</title>
        <authorList>
            <person name="Goeker M."/>
        </authorList>
    </citation>
    <scope>NUCLEOTIDE SEQUENCE [LARGE SCALE GENOMIC DNA]</scope>
    <source>
        <strain evidence="7 8">DSM 103733</strain>
    </source>
</reference>
<keyword evidence="3 5" id="KW-1133">Transmembrane helix</keyword>
<dbReference type="OrthoDB" id="9787026at2"/>
<keyword evidence="8" id="KW-1185">Reference proteome</keyword>
<feature type="transmembrane region" description="Helical" evidence="5">
    <location>
        <begin position="348"/>
        <end position="369"/>
    </location>
</feature>
<feature type="transmembrane region" description="Helical" evidence="5">
    <location>
        <begin position="375"/>
        <end position="397"/>
    </location>
</feature>
<evidence type="ECO:0000259" key="6">
    <source>
        <dbReference type="PROSITE" id="PS50850"/>
    </source>
</evidence>
<evidence type="ECO:0000313" key="8">
    <source>
        <dbReference type="Proteomes" id="UP000538666"/>
    </source>
</evidence>
<keyword evidence="4 5" id="KW-0472">Membrane</keyword>
<comment type="caution">
    <text evidence="7">The sequence shown here is derived from an EMBL/GenBank/DDBJ whole genome shotgun (WGS) entry which is preliminary data.</text>
</comment>
<feature type="transmembrane region" description="Helical" evidence="5">
    <location>
        <begin position="159"/>
        <end position="183"/>
    </location>
</feature>
<dbReference type="RefSeq" id="WP_050062029.1">
    <property type="nucleotide sequence ID" value="NZ_JACHEK010000002.1"/>
</dbReference>
<dbReference type="CDD" id="cd17316">
    <property type="entry name" value="MFS_SV2_like"/>
    <property type="match status" value="1"/>
</dbReference>
<feature type="transmembrane region" description="Helical" evidence="5">
    <location>
        <begin position="409"/>
        <end position="431"/>
    </location>
</feature>